<accession>A0ABN2E5G3</accession>
<feature type="binding site" evidence="10">
    <location>
        <begin position="100"/>
        <end position="102"/>
    </location>
    <ligand>
        <name>L-cysteinyl-5'-AMP</name>
        <dbReference type="ChEBI" id="CHEBI:144924"/>
    </ligand>
</feature>
<dbReference type="InterPro" id="IPR024909">
    <property type="entry name" value="Cys-tRNA/MSH_ligase"/>
</dbReference>
<comment type="cofactor">
    <cofactor evidence="10">
        <name>Zn(2+)</name>
        <dbReference type="ChEBI" id="CHEBI:29105"/>
    </cofactor>
    <text evidence="10">Binds 1 zinc ion per subunit.</text>
</comment>
<evidence type="ECO:0000256" key="8">
    <source>
        <dbReference type="ARBA" id="ARBA00022840"/>
    </source>
</evidence>
<keyword evidence="7 10" id="KW-0862">Zinc</keyword>
<evidence type="ECO:0000256" key="10">
    <source>
        <dbReference type="HAMAP-Rule" id="MF_01697"/>
    </source>
</evidence>
<feature type="binding site" evidence="10">
    <location>
        <position position="77"/>
    </location>
    <ligand>
        <name>L-cysteinyl-5'-AMP</name>
        <dbReference type="ChEBI" id="CHEBI:144924"/>
    </ligand>
</feature>
<dbReference type="Pfam" id="PF01406">
    <property type="entry name" value="tRNA-synt_1e"/>
    <property type="match status" value="1"/>
</dbReference>
<comment type="catalytic activity">
    <reaction evidence="9 10">
        <text>1D-myo-inositol 2-amino-2-deoxy-alpha-D-glucopyranoside + L-cysteine + ATP = 1D-myo-inositol 2-(L-cysteinylamino)-2-deoxy-alpha-D-glucopyranoside + AMP + diphosphate + H(+)</text>
        <dbReference type="Rhea" id="RHEA:26176"/>
        <dbReference type="ChEBI" id="CHEBI:15378"/>
        <dbReference type="ChEBI" id="CHEBI:30616"/>
        <dbReference type="ChEBI" id="CHEBI:33019"/>
        <dbReference type="ChEBI" id="CHEBI:35235"/>
        <dbReference type="ChEBI" id="CHEBI:58886"/>
        <dbReference type="ChEBI" id="CHEBI:58887"/>
        <dbReference type="ChEBI" id="CHEBI:456215"/>
        <dbReference type="EC" id="6.3.1.13"/>
    </reaction>
</comment>
<evidence type="ECO:0000313" key="13">
    <source>
        <dbReference type="Proteomes" id="UP001500190"/>
    </source>
</evidence>
<keyword evidence="6 10" id="KW-0547">Nucleotide-binding</keyword>
<protein>
    <recommendedName>
        <fullName evidence="10">L-cysteine:1D-myo-inositol 2-amino-2-deoxy-alpha-D-glucopyranoside ligase</fullName>
        <shortName evidence="10">L-Cys:GlcN-Ins ligase</shortName>
        <ecNumber evidence="10">6.3.1.13</ecNumber>
    </recommendedName>
    <alternativeName>
        <fullName evidence="10">Mycothiol ligase</fullName>
        <shortName evidence="10">MSH ligase</shortName>
    </alternativeName>
</protein>
<feature type="binding site" evidence="10">
    <location>
        <position position="246"/>
    </location>
    <ligand>
        <name>Zn(2+)</name>
        <dbReference type="ChEBI" id="CHEBI:29105"/>
    </ligand>
</feature>
<feature type="short sequence motif" description="'ERGGDP' region" evidence="10">
    <location>
        <begin position="202"/>
        <end position="207"/>
    </location>
</feature>
<evidence type="ECO:0000256" key="3">
    <source>
        <dbReference type="ARBA" id="ARBA00011245"/>
    </source>
</evidence>
<keyword evidence="13" id="KW-1185">Reference proteome</keyword>
<comment type="subunit">
    <text evidence="3 10">Monomer.</text>
</comment>
<sequence length="423" mass="46136">MTPAPEARRQHWHKLRHMQAWTKPDIPVVPGPARRLRLYDTASGGLVEVEAADGKTARMYVCGITPYDATHMGHAATYVTFDLINRLWRDAGYDVVYTQNITDVDDPLLERATATGVEWTDLAAQEIQLFRDDMTALRVIPPQHYIGVVESIDLVSDAVEDLRRAGAVYSVDGDLYFAVKTDPAFGGVSGYDRETMTALFAERGGDPEREGKQDPLDSLLWRHERPGEPAWDSALGRGRPGWHVECSAIALKYLGMSFDVQGGGSDLIFPHHEMSASGAQVATGEHPFARAYVHQAMVGLDGEKMSKSKGNLVLVSKERQSGADPMAIRLALLTHHYRTDWFWMPSDLPEAEARLGRWREAVKRPSGPDGAAVVDAVRAALTNDLDAASALAAVDAWAAGEGEDAEAPALVAQACDALLGVKL</sequence>
<gene>
    <name evidence="10 12" type="primary">mshC</name>
    <name evidence="12" type="ORF">GCM10009742_47460</name>
</gene>
<dbReference type="PANTHER" id="PTHR10890">
    <property type="entry name" value="CYSTEINYL-TRNA SYNTHETASE"/>
    <property type="match status" value="1"/>
</dbReference>
<keyword evidence="8 10" id="KW-0067">ATP-binding</keyword>
<keyword evidence="5 10" id="KW-0479">Metal-binding</keyword>
<feature type="binding site" evidence="10">
    <location>
        <position position="62"/>
    </location>
    <ligand>
        <name>Zn(2+)</name>
        <dbReference type="ChEBI" id="CHEBI:29105"/>
    </ligand>
</feature>
<dbReference type="NCBIfam" id="TIGR03447">
    <property type="entry name" value="mycothiol_MshC"/>
    <property type="match status" value="1"/>
</dbReference>
<dbReference type="Gene3D" id="1.20.120.640">
    <property type="entry name" value="Anticodon-binding domain of a subclass of class I aminoacyl-tRNA synthetases"/>
    <property type="match status" value="1"/>
</dbReference>
<dbReference type="InterPro" id="IPR032678">
    <property type="entry name" value="tRNA-synt_1_cat_dom"/>
</dbReference>
<dbReference type="InterPro" id="IPR014729">
    <property type="entry name" value="Rossmann-like_a/b/a_fold"/>
</dbReference>
<feature type="binding site" evidence="10">
    <location>
        <position position="242"/>
    </location>
    <ligand>
        <name>L-cysteinyl-5'-AMP</name>
        <dbReference type="ChEBI" id="CHEBI:144924"/>
    </ligand>
</feature>
<dbReference type="PRINTS" id="PR00983">
    <property type="entry name" value="TRNASYNTHCYS"/>
</dbReference>
<reference evidence="12 13" key="1">
    <citation type="journal article" date="2019" name="Int. J. Syst. Evol. Microbiol.">
        <title>The Global Catalogue of Microorganisms (GCM) 10K type strain sequencing project: providing services to taxonomists for standard genome sequencing and annotation.</title>
        <authorList>
            <consortium name="The Broad Institute Genomics Platform"/>
            <consortium name="The Broad Institute Genome Sequencing Center for Infectious Disease"/>
            <person name="Wu L."/>
            <person name="Ma J."/>
        </authorList>
    </citation>
    <scope>NUCLEOTIDE SEQUENCE [LARGE SCALE GENOMIC DNA]</scope>
    <source>
        <strain evidence="12 13">JCM 14304</strain>
    </source>
</reference>
<comment type="caution">
    <text evidence="12">The sequence shown here is derived from an EMBL/GenBank/DDBJ whole genome shotgun (WGS) entry which is preliminary data.</text>
</comment>
<dbReference type="PANTHER" id="PTHR10890:SF3">
    <property type="entry name" value="CYSTEINE--TRNA LIGASE, CYTOPLASMIC"/>
    <property type="match status" value="1"/>
</dbReference>
<dbReference type="Gene3D" id="3.40.50.620">
    <property type="entry name" value="HUPs"/>
    <property type="match status" value="1"/>
</dbReference>
<name>A0ABN2E5G3_9ACTN</name>
<organism evidence="12 13">
    <name type="scientific">Kribbella karoonensis</name>
    <dbReference type="NCBI Taxonomy" id="324851"/>
    <lineage>
        <taxon>Bacteria</taxon>
        <taxon>Bacillati</taxon>
        <taxon>Actinomycetota</taxon>
        <taxon>Actinomycetes</taxon>
        <taxon>Propionibacteriales</taxon>
        <taxon>Kribbellaceae</taxon>
        <taxon>Kribbella</taxon>
    </lineage>
</organism>
<comment type="similarity">
    <text evidence="2 10">Belongs to the class-I aminoacyl-tRNA synthetase family. MshC subfamily.</text>
</comment>
<evidence type="ECO:0000256" key="4">
    <source>
        <dbReference type="ARBA" id="ARBA00022598"/>
    </source>
</evidence>
<keyword evidence="4 10" id="KW-0436">Ligase</keyword>
<evidence type="ECO:0000256" key="1">
    <source>
        <dbReference type="ARBA" id="ARBA00003679"/>
    </source>
</evidence>
<dbReference type="HAMAP" id="MF_01697">
    <property type="entry name" value="MshC"/>
    <property type="match status" value="1"/>
</dbReference>
<comment type="function">
    <text evidence="1 10">Catalyzes the ATP-dependent condensation of GlcN-Ins and L-cysteine to form L-Cys-GlcN-Ins.</text>
</comment>
<proteinExistence type="inferred from homology"/>
<dbReference type="CDD" id="cd00672">
    <property type="entry name" value="CysRS_core"/>
    <property type="match status" value="1"/>
</dbReference>
<evidence type="ECO:0000256" key="9">
    <source>
        <dbReference type="ARBA" id="ARBA00048350"/>
    </source>
</evidence>
<evidence type="ECO:0000256" key="6">
    <source>
        <dbReference type="ARBA" id="ARBA00022741"/>
    </source>
</evidence>
<feature type="binding site" evidence="10">
    <location>
        <begin position="62"/>
        <end position="65"/>
    </location>
    <ligand>
        <name>L-cysteinyl-5'-AMP</name>
        <dbReference type="ChEBI" id="CHEBI:144924"/>
    </ligand>
</feature>
<dbReference type="InterPro" id="IPR017812">
    <property type="entry name" value="Mycothiol_ligase_MshC"/>
</dbReference>
<dbReference type="EMBL" id="BAAAND010000008">
    <property type="protein sequence ID" value="GAA1595235.1"/>
    <property type="molecule type" value="Genomic_DNA"/>
</dbReference>
<evidence type="ECO:0000313" key="12">
    <source>
        <dbReference type="EMBL" id="GAA1595235.1"/>
    </source>
</evidence>
<dbReference type="EC" id="6.3.1.13" evidence="10"/>
<evidence type="ECO:0000256" key="5">
    <source>
        <dbReference type="ARBA" id="ARBA00022723"/>
    </source>
</evidence>
<feature type="binding site" evidence="10">
    <location>
        <position position="271"/>
    </location>
    <ligand>
        <name>Zn(2+)</name>
        <dbReference type="ChEBI" id="CHEBI:29105"/>
    </ligand>
</feature>
<dbReference type="Proteomes" id="UP001500190">
    <property type="component" value="Unassembled WGS sequence"/>
</dbReference>
<feature type="domain" description="tRNA synthetases class I catalytic" evidence="11">
    <location>
        <begin position="52"/>
        <end position="341"/>
    </location>
</feature>
<feature type="short sequence motif" description="'HIGH' region" evidence="10">
    <location>
        <begin position="64"/>
        <end position="74"/>
    </location>
</feature>
<feature type="binding site" evidence="10">
    <location>
        <position position="298"/>
    </location>
    <ligand>
        <name>L-cysteinyl-5'-AMP</name>
        <dbReference type="ChEBI" id="CHEBI:144924"/>
    </ligand>
</feature>
<feature type="short sequence motif" description="'KMSKS' region" evidence="10">
    <location>
        <begin position="304"/>
        <end position="308"/>
    </location>
</feature>
<feature type="binding site" evidence="10">
    <location>
        <begin position="264"/>
        <end position="266"/>
    </location>
    <ligand>
        <name>L-cysteinyl-5'-AMP</name>
        <dbReference type="ChEBI" id="CHEBI:144924"/>
    </ligand>
</feature>
<dbReference type="SUPFAM" id="SSF52374">
    <property type="entry name" value="Nucleotidylyl transferase"/>
    <property type="match status" value="1"/>
</dbReference>
<evidence type="ECO:0000256" key="2">
    <source>
        <dbReference type="ARBA" id="ARBA00007723"/>
    </source>
</evidence>
<evidence type="ECO:0000256" key="7">
    <source>
        <dbReference type="ARBA" id="ARBA00022833"/>
    </source>
</evidence>
<evidence type="ECO:0000259" key="11">
    <source>
        <dbReference type="Pfam" id="PF01406"/>
    </source>
</evidence>
<dbReference type="GO" id="GO:0016874">
    <property type="term" value="F:ligase activity"/>
    <property type="evidence" value="ECO:0007669"/>
    <property type="project" value="UniProtKB-KW"/>
</dbReference>